<dbReference type="InterPro" id="IPR029068">
    <property type="entry name" value="Glyas_Bleomycin-R_OHBP_Dase"/>
</dbReference>
<dbReference type="InterPro" id="IPR004360">
    <property type="entry name" value="Glyas_Fos-R_dOase_dom"/>
</dbReference>
<dbReference type="InterPro" id="IPR037523">
    <property type="entry name" value="VOC_core"/>
</dbReference>
<dbReference type="PANTHER" id="PTHR10374">
    <property type="entry name" value="LACTOYLGLUTATHIONE LYASE GLYOXALASE I"/>
    <property type="match status" value="1"/>
</dbReference>
<protein>
    <recommendedName>
        <fullName evidence="3">lactoylglutathione lyase</fullName>
        <ecNumber evidence="3">4.4.1.5</ecNumber>
    </recommendedName>
    <alternativeName>
        <fullName evidence="8">Aldoketomutase</fullName>
    </alternativeName>
    <alternativeName>
        <fullName evidence="7">Ketone-aldehyde mutase</fullName>
    </alternativeName>
    <alternativeName>
        <fullName evidence="9">Methylglyoxalase</fullName>
    </alternativeName>
    <alternativeName>
        <fullName evidence="10">S-D-lactoylglutathione methylglyoxal lyase</fullName>
    </alternativeName>
</protein>
<dbReference type="Gene3D" id="3.10.180.10">
    <property type="entry name" value="2,3-Dihydroxybiphenyl 1,2-Dioxygenase, domain 1"/>
    <property type="match status" value="1"/>
</dbReference>
<dbReference type="EMBL" id="AK418086">
    <property type="protein sequence ID" value="BAN21301.1"/>
    <property type="molecule type" value="mRNA"/>
</dbReference>
<evidence type="ECO:0000256" key="10">
    <source>
        <dbReference type="ARBA" id="ARBA00033298"/>
    </source>
</evidence>
<dbReference type="CDD" id="cd07233">
    <property type="entry name" value="GlxI_Zn"/>
    <property type="match status" value="1"/>
</dbReference>
<comment type="similarity">
    <text evidence="2">Belongs to the glyoxalase I family.</text>
</comment>
<keyword evidence="4 13" id="KW-0479">Metal-binding</keyword>
<evidence type="ECO:0000256" key="14">
    <source>
        <dbReference type="SAM" id="MobiDB-lite"/>
    </source>
</evidence>
<dbReference type="InterPro" id="IPR004361">
    <property type="entry name" value="Glyoxalase_1"/>
</dbReference>
<feature type="binding site" evidence="12">
    <location>
        <position position="34"/>
    </location>
    <ligand>
        <name>substrate</name>
        <note>ligand shared between dimeric partners</note>
    </ligand>
</feature>
<dbReference type="InterPro" id="IPR018146">
    <property type="entry name" value="Glyoxalase_1_CS"/>
</dbReference>
<dbReference type="UniPathway" id="UPA00619">
    <property type="reaction ID" value="UER00675"/>
</dbReference>
<comment type="cofactor">
    <cofactor evidence="13">
        <name>Zn(2+)</name>
        <dbReference type="ChEBI" id="CHEBI:29105"/>
    </cofactor>
    <text evidence="13">Binds 1 zinc ion per subunit. In the homodimer, two zinc ions are bound between subunits.</text>
</comment>
<evidence type="ECO:0000256" key="7">
    <source>
        <dbReference type="ARBA" id="ARBA00030291"/>
    </source>
</evidence>
<name>R4WQX5_RIPPE</name>
<keyword evidence="6 16" id="KW-0456">Lyase</keyword>
<dbReference type="PROSITE" id="PS00934">
    <property type="entry name" value="GLYOXALASE_I_1"/>
    <property type="match status" value="1"/>
</dbReference>
<feature type="binding site" evidence="12">
    <location>
        <position position="30"/>
    </location>
    <ligand>
        <name>substrate</name>
        <note>ligand shared between dimeric partners</note>
    </ligand>
</feature>
<comment type="pathway">
    <text evidence="1">Secondary metabolite metabolism; methylglyoxal degradation; (R)-lactate from methylglyoxal: step 1/2.</text>
</comment>
<dbReference type="PANTHER" id="PTHR10374:SF30">
    <property type="entry name" value="LACTOYLGLUTATHIONE LYASE"/>
    <property type="match status" value="1"/>
</dbReference>
<evidence type="ECO:0000256" key="13">
    <source>
        <dbReference type="PIRSR" id="PIRSR604361-3"/>
    </source>
</evidence>
<feature type="domain" description="VOC" evidence="15">
    <location>
        <begin position="27"/>
        <end position="173"/>
    </location>
</feature>
<evidence type="ECO:0000256" key="2">
    <source>
        <dbReference type="ARBA" id="ARBA00010363"/>
    </source>
</evidence>
<dbReference type="Pfam" id="PF00903">
    <property type="entry name" value="Glyoxalase"/>
    <property type="match status" value="1"/>
</dbReference>
<feature type="binding site" evidence="12">
    <location>
        <begin position="153"/>
        <end position="154"/>
    </location>
    <ligand>
        <name>substrate</name>
        <note>ligand shared between dimeric partners</note>
    </ligand>
</feature>
<dbReference type="GO" id="GO:0046872">
    <property type="term" value="F:metal ion binding"/>
    <property type="evidence" value="ECO:0007669"/>
    <property type="project" value="UniProtKB-KW"/>
</dbReference>
<feature type="binding site" evidence="13">
    <location>
        <position position="30"/>
    </location>
    <ligand>
        <name>Zn(2+)</name>
        <dbReference type="ChEBI" id="CHEBI:29105"/>
        <note>ligand shared between dimeric partners</note>
    </ligand>
</feature>
<feature type="binding site" evidence="13">
    <location>
        <position position="96"/>
    </location>
    <ligand>
        <name>Zn(2+)</name>
        <dbReference type="ChEBI" id="CHEBI:29105"/>
        <note>ligand shared between dimeric partners</note>
    </ligand>
</feature>
<evidence type="ECO:0000256" key="4">
    <source>
        <dbReference type="ARBA" id="ARBA00022723"/>
    </source>
</evidence>
<dbReference type="SUPFAM" id="SSF54593">
    <property type="entry name" value="Glyoxalase/Bleomycin resistance protein/Dihydroxybiphenyl dioxygenase"/>
    <property type="match status" value="1"/>
</dbReference>
<evidence type="ECO:0000256" key="8">
    <source>
        <dbReference type="ARBA" id="ARBA00030892"/>
    </source>
</evidence>
<evidence type="ECO:0000256" key="1">
    <source>
        <dbReference type="ARBA" id="ARBA00005008"/>
    </source>
</evidence>
<reference evidence="16" key="1">
    <citation type="journal article" date="2013" name="PLoS ONE">
        <title>Gene expression in gut symbiotic organ of stinkbug affected by extracellular bacterial symbiont.</title>
        <authorList>
            <person name="Futahashi R."/>
            <person name="Tanaka K."/>
            <person name="Tanahashi M."/>
            <person name="Nikoh N."/>
            <person name="Kikuchi Y."/>
            <person name="Lee B.L."/>
            <person name="Fukatsu T."/>
        </authorList>
    </citation>
    <scope>NUCLEOTIDE SEQUENCE</scope>
    <source>
        <tissue evidence="16">Midgut</tissue>
    </source>
</reference>
<evidence type="ECO:0000256" key="12">
    <source>
        <dbReference type="PIRSR" id="PIRSR604361-2"/>
    </source>
</evidence>
<feature type="binding site" evidence="13">
    <location>
        <position position="169"/>
    </location>
    <ligand>
        <name>Zn(2+)</name>
        <dbReference type="ChEBI" id="CHEBI:29105"/>
        <note>ligand shared between dimeric partners</note>
    </ligand>
</feature>
<dbReference type="NCBIfam" id="TIGR00068">
    <property type="entry name" value="glyox_I"/>
    <property type="match status" value="1"/>
</dbReference>
<evidence type="ECO:0000256" key="5">
    <source>
        <dbReference type="ARBA" id="ARBA00022833"/>
    </source>
</evidence>
<proteinExistence type="evidence at transcript level"/>
<dbReference type="PROSITE" id="PS51819">
    <property type="entry name" value="VOC"/>
    <property type="match status" value="1"/>
</dbReference>
<feature type="binding site" evidence="12">
    <location>
        <position position="100"/>
    </location>
    <ligand>
        <name>substrate</name>
        <note>ligand shared between dimeric partners</note>
    </ligand>
</feature>
<dbReference type="AlphaFoldDB" id="R4WQX5"/>
<feature type="active site" description="Proton donor/acceptor" evidence="11">
    <location>
        <position position="169"/>
    </location>
</feature>
<evidence type="ECO:0000256" key="9">
    <source>
        <dbReference type="ARBA" id="ARBA00032460"/>
    </source>
</evidence>
<feature type="region of interest" description="Disordered" evidence="14">
    <location>
        <begin position="1"/>
        <end position="21"/>
    </location>
</feature>
<evidence type="ECO:0000256" key="3">
    <source>
        <dbReference type="ARBA" id="ARBA00012081"/>
    </source>
</evidence>
<feature type="binding site" evidence="12">
    <location>
        <position position="119"/>
    </location>
    <ligand>
        <name>substrate</name>
        <note>ligand shared between dimeric partners</note>
    </ligand>
</feature>
<feature type="compositionally biased region" description="Polar residues" evidence="14">
    <location>
        <begin position="1"/>
        <end position="12"/>
    </location>
</feature>
<feature type="binding site" evidence="13">
    <location>
        <position position="123"/>
    </location>
    <ligand>
        <name>Zn(2+)</name>
        <dbReference type="ChEBI" id="CHEBI:29105"/>
        <note>ligand shared between dimeric partners</note>
    </ligand>
</feature>
<accession>R4WQX5</accession>
<sequence length="184" mass="20901">MGDTTGLSNSEAKQLCQEPDESTKDFIMQQTMYRIRDPRKSIPFYTGVLGMRLLQKIDIAPLKFTIYFMGYESSEDIPTDNTERTKWALSRKATVELTHNWGTESDPDCNYHNGNSDPRGFGHIGIHVPDVDKACDRFEKLGVEFVKKPNDGKMKGIAFIKDPDGYWIEIFSSENIAKLNINPA</sequence>
<keyword evidence="5 13" id="KW-0862">Zinc</keyword>
<feature type="binding site" description="in other chain" evidence="12">
    <location>
        <position position="123"/>
    </location>
    <ligand>
        <name>substrate</name>
        <note>ligand shared between dimeric partners</note>
    </ligand>
</feature>
<evidence type="ECO:0000313" key="16">
    <source>
        <dbReference type="EMBL" id="BAN21301.1"/>
    </source>
</evidence>
<organism evidence="16">
    <name type="scientific">Riptortus pedestris</name>
    <name type="common">Bean bug</name>
    <dbReference type="NCBI Taxonomy" id="329032"/>
    <lineage>
        <taxon>Eukaryota</taxon>
        <taxon>Metazoa</taxon>
        <taxon>Ecdysozoa</taxon>
        <taxon>Arthropoda</taxon>
        <taxon>Hexapoda</taxon>
        <taxon>Insecta</taxon>
        <taxon>Pterygota</taxon>
        <taxon>Neoptera</taxon>
        <taxon>Paraneoptera</taxon>
        <taxon>Hemiptera</taxon>
        <taxon>Heteroptera</taxon>
        <taxon>Panheteroptera</taxon>
        <taxon>Pentatomomorpha</taxon>
        <taxon>Coreoidea</taxon>
        <taxon>Alydidae</taxon>
        <taxon>Riptortus</taxon>
    </lineage>
</organism>
<dbReference type="GO" id="GO:0004462">
    <property type="term" value="F:lactoylglutathione lyase activity"/>
    <property type="evidence" value="ECO:0007669"/>
    <property type="project" value="UniProtKB-EC"/>
</dbReference>
<evidence type="ECO:0000256" key="11">
    <source>
        <dbReference type="PIRSR" id="PIRSR604361-1"/>
    </source>
</evidence>
<evidence type="ECO:0000256" key="6">
    <source>
        <dbReference type="ARBA" id="ARBA00023239"/>
    </source>
</evidence>
<dbReference type="EC" id="4.4.1.5" evidence="3"/>
<evidence type="ECO:0000259" key="15">
    <source>
        <dbReference type="PROSITE" id="PS51819"/>
    </source>
</evidence>